<evidence type="ECO:0000259" key="14">
    <source>
        <dbReference type="Pfam" id="PF24810"/>
    </source>
</evidence>
<dbReference type="CDD" id="cd07959">
    <property type="entry name" value="Anticodon_Ia_Leu_AEc"/>
    <property type="match status" value="1"/>
</dbReference>
<keyword evidence="7 10" id="KW-0030">Aminoacyl-tRNA synthetase</keyword>
<dbReference type="GO" id="GO:0006412">
    <property type="term" value="P:translation"/>
    <property type="evidence" value="ECO:0007669"/>
    <property type="project" value="UniProtKB-KW"/>
</dbReference>
<dbReference type="InterPro" id="IPR001412">
    <property type="entry name" value="aa-tRNA-synth_I_CS"/>
</dbReference>
<evidence type="ECO:0000256" key="4">
    <source>
        <dbReference type="ARBA" id="ARBA00022741"/>
    </source>
</evidence>
<evidence type="ECO:0000313" key="15">
    <source>
        <dbReference type="EMBL" id="KAL3880632.1"/>
    </source>
</evidence>
<keyword evidence="4 10" id="KW-0547">Nucleotide-binding</keyword>
<dbReference type="InterPro" id="IPR009008">
    <property type="entry name" value="Val/Leu/Ile-tRNA-synth_edit"/>
</dbReference>
<protein>
    <recommendedName>
        <fullName evidence="2">leucine--tRNA ligase</fullName>
        <ecNumber evidence="2">6.1.1.4</ecNumber>
    </recommendedName>
    <alternativeName>
        <fullName evidence="8">Leucyl-tRNA synthetase</fullName>
    </alternativeName>
</protein>
<comment type="catalytic activity">
    <reaction evidence="9">
        <text>tRNA(Leu) + L-leucine + ATP = L-leucyl-tRNA(Leu) + AMP + diphosphate</text>
        <dbReference type="Rhea" id="RHEA:11688"/>
        <dbReference type="Rhea" id="RHEA-COMP:9613"/>
        <dbReference type="Rhea" id="RHEA-COMP:9622"/>
        <dbReference type="ChEBI" id="CHEBI:30616"/>
        <dbReference type="ChEBI" id="CHEBI:33019"/>
        <dbReference type="ChEBI" id="CHEBI:57427"/>
        <dbReference type="ChEBI" id="CHEBI:78442"/>
        <dbReference type="ChEBI" id="CHEBI:78494"/>
        <dbReference type="ChEBI" id="CHEBI:456215"/>
        <dbReference type="EC" id="6.1.1.4"/>
    </reaction>
</comment>
<dbReference type="GO" id="GO:0004823">
    <property type="term" value="F:leucine-tRNA ligase activity"/>
    <property type="evidence" value="ECO:0007669"/>
    <property type="project" value="UniProtKB-EC"/>
</dbReference>
<name>A0ABD3X3M0_SINWO</name>
<feature type="domain" description="Leucine--tRNA ligase ubiquitin-like" evidence="13">
    <location>
        <begin position="1070"/>
        <end position="1179"/>
    </location>
</feature>
<feature type="domain" description="Aminoacyl-tRNA synthetase class Ia" evidence="11">
    <location>
        <begin position="31"/>
        <end position="118"/>
    </location>
</feature>
<gene>
    <name evidence="15" type="ORF">ACJMK2_032856</name>
</gene>
<dbReference type="Pfam" id="PF24810">
    <property type="entry name" value="RBD_LARS1"/>
    <property type="match status" value="1"/>
</dbReference>
<dbReference type="Pfam" id="PF08264">
    <property type="entry name" value="Anticodon_1"/>
    <property type="match status" value="1"/>
</dbReference>
<reference evidence="15 16" key="1">
    <citation type="submission" date="2024-11" db="EMBL/GenBank/DDBJ databases">
        <title>Chromosome-level genome assembly of the freshwater bivalve Anodonta woodiana.</title>
        <authorList>
            <person name="Chen X."/>
        </authorList>
    </citation>
    <scope>NUCLEOTIDE SEQUENCE [LARGE SCALE GENOMIC DNA]</scope>
    <source>
        <strain evidence="15">MN2024</strain>
        <tissue evidence="15">Gills</tissue>
    </source>
</reference>
<feature type="domain" description="Leucine--tRNA ligase RagD-binding" evidence="14">
    <location>
        <begin position="948"/>
        <end position="1020"/>
    </location>
</feature>
<dbReference type="AlphaFoldDB" id="A0ABD3X3M0"/>
<dbReference type="NCBIfam" id="TIGR00395">
    <property type="entry name" value="leuS_arch"/>
    <property type="match status" value="1"/>
</dbReference>
<dbReference type="SUPFAM" id="SSF47323">
    <property type="entry name" value="Anticodon-binding domain of a subclass of class I aminoacyl-tRNA synthetases"/>
    <property type="match status" value="1"/>
</dbReference>
<dbReference type="EC" id="6.1.1.4" evidence="2"/>
<evidence type="ECO:0000256" key="10">
    <source>
        <dbReference type="RuleBase" id="RU363035"/>
    </source>
</evidence>
<dbReference type="InterPro" id="IPR002300">
    <property type="entry name" value="aa-tRNA-synth_Ia"/>
</dbReference>
<dbReference type="Pfam" id="PF22947">
    <property type="entry name" value="ULD_3"/>
    <property type="match status" value="1"/>
</dbReference>
<dbReference type="PANTHER" id="PTHR45794">
    <property type="entry name" value="LEUCYL-TRNA SYNTHETASE"/>
    <property type="match status" value="1"/>
</dbReference>
<evidence type="ECO:0000259" key="11">
    <source>
        <dbReference type="Pfam" id="PF00133"/>
    </source>
</evidence>
<dbReference type="InterPro" id="IPR013155">
    <property type="entry name" value="M/V/L/I-tRNA-synth_anticd-bd"/>
</dbReference>
<keyword evidence="6 10" id="KW-0648">Protein biosynthesis</keyword>
<proteinExistence type="inferred from homology"/>
<evidence type="ECO:0000256" key="8">
    <source>
        <dbReference type="ARBA" id="ARBA00030520"/>
    </source>
</evidence>
<dbReference type="InterPro" id="IPR004493">
    <property type="entry name" value="Leu-tRNA-synth_Ia_arc/euk"/>
</dbReference>
<evidence type="ECO:0000256" key="2">
    <source>
        <dbReference type="ARBA" id="ARBA00013164"/>
    </source>
</evidence>
<dbReference type="Pfam" id="PF00133">
    <property type="entry name" value="tRNA-synt_1"/>
    <property type="match status" value="2"/>
</dbReference>
<keyword evidence="16" id="KW-1185">Reference proteome</keyword>
<evidence type="ECO:0000256" key="6">
    <source>
        <dbReference type="ARBA" id="ARBA00022917"/>
    </source>
</evidence>
<dbReference type="FunFam" id="1.10.730.10:FF:000020">
    <property type="entry name" value="Leucine--tRNA ligase cytoplasmic"/>
    <property type="match status" value="1"/>
</dbReference>
<dbReference type="GO" id="GO:0005524">
    <property type="term" value="F:ATP binding"/>
    <property type="evidence" value="ECO:0007669"/>
    <property type="project" value="UniProtKB-KW"/>
</dbReference>
<evidence type="ECO:0000256" key="7">
    <source>
        <dbReference type="ARBA" id="ARBA00023146"/>
    </source>
</evidence>
<evidence type="ECO:0000256" key="9">
    <source>
        <dbReference type="ARBA" id="ARBA00047469"/>
    </source>
</evidence>
<evidence type="ECO:0000256" key="5">
    <source>
        <dbReference type="ARBA" id="ARBA00022840"/>
    </source>
</evidence>
<sequence>MERKGAAIPDEKMERKGTAKLMELLKIEKEMQEKWDHEHMFELDAAPRGSEESKKEKYLVTFPYPYMNGRLHLGHTFSMSKCEFAVGYQRLMGKRCLFPFGLHCTGMPIKACADKLLFEMNDFGFPPEFPPEEEEEKKETEREVVIKDKAKGKKSKLKAKTGGLKYQWQIMASLGLSDEEIKKFADPNYWLYYFPPLCKQDLKSMGVKVDWRRTFITTDVNPYYDSFVKWQFWKLKEKNKVQFGKRYTIFSPKDGQPCMDHDRSTGEGVGPQEYTLIKLKVLKPFPTSLKTLENRNVFLVAATLRPETMYGQTNCWIHPDMKYVACELTNGEVFVSTRRAARNMSYQGFTKEDGKMNVLMELVGQDIMGVALSGPLMMYDKIYTLPMLNIKEDKGTGVVTSVPSDAPDDFAALRDLKKKEPFRRKYGLKDEMVLPYEPVPIIDVPEFGDLAAVTVCEQLKIQSQNDREKLQEAKEMVYLKGFYEGVMKIGEFKGQKVQDIKKNVQKLMVEKNEAVIYMEPEKQVISRSADECVVALCDQWYLNYGEEEWKKQTRESLNKINTYSEEVHKNFQATLEWLHEHACSRSYGLGTKLPWDKKYLIESLSDSTIYMAYYTVANLLQGGVFDGHTVGPAGIKPEQLTNEVWDYIFFKSAPYPSTDIPQKTLDTLKQEFEYWYPVDLRASGKDLIPNHLTYFIYNHCAIWPDQKEKWPKSIRANGHLLLNSEKMSKSTGNFLTLSEAVSKFSADGMRLALADAGDGIEDANFVEKMADAGLLRLYTYIEWVREMIVTKDTLRNCKADQYTFNDKVFDSEINISIQETQKYYDEMKYKEALRTGFFEFQTIRDKYREVEVEGMHRDLVFRFIEVQTLLLCPICPHICEYIWGLLGKPDSIMRASWPQVSFFDSILVKASTYLMEAAHDFRKRLKAYMAPGKGKKAPEPPTHATVYIAKSFPPWQNTILVTLRIMYEVKKGFPDNKEIAQELKDKPVLKKYMKRVMPFVQIVKENFEKLGLAALNLTMEFDERDVIEKNMKYLVNTLELEGIDVKHSEEADDKIREDCCPGKPFINLRTEPAVPLRFVNPQPYSGLFELNLPIFQDDTLFKVKTRLMKRDRSKMKDISLIRILRYKDEAVIRSIPDCTNLEKGRVELTDSTIFTSTDSKIFVSENGSKLYVPLLVYIVRQS</sequence>
<keyword evidence="3 10" id="KW-0436">Ligase</keyword>
<evidence type="ECO:0000313" key="16">
    <source>
        <dbReference type="Proteomes" id="UP001634394"/>
    </source>
</evidence>
<dbReference type="SUPFAM" id="SSF50677">
    <property type="entry name" value="ValRS/IleRS/LeuRS editing domain"/>
    <property type="match status" value="1"/>
</dbReference>
<dbReference type="InterPro" id="IPR054509">
    <property type="entry name" value="LARS1_ULD"/>
</dbReference>
<dbReference type="InterPro" id="IPR009080">
    <property type="entry name" value="tRNAsynth_Ia_anticodon-bd"/>
</dbReference>
<dbReference type="Gene3D" id="3.90.740.10">
    <property type="entry name" value="Valyl/Leucyl/Isoleucyl-tRNA synthetase, editing domain"/>
    <property type="match status" value="1"/>
</dbReference>
<dbReference type="FunFam" id="3.90.740.10:FF:000001">
    <property type="entry name" value="Leucine--tRNA ligase, cytoplasmic"/>
    <property type="match status" value="1"/>
</dbReference>
<organism evidence="15 16">
    <name type="scientific">Sinanodonta woodiana</name>
    <name type="common">Chinese pond mussel</name>
    <name type="synonym">Anodonta woodiana</name>
    <dbReference type="NCBI Taxonomy" id="1069815"/>
    <lineage>
        <taxon>Eukaryota</taxon>
        <taxon>Metazoa</taxon>
        <taxon>Spiralia</taxon>
        <taxon>Lophotrochozoa</taxon>
        <taxon>Mollusca</taxon>
        <taxon>Bivalvia</taxon>
        <taxon>Autobranchia</taxon>
        <taxon>Heteroconchia</taxon>
        <taxon>Palaeoheterodonta</taxon>
        <taxon>Unionida</taxon>
        <taxon>Unionoidea</taxon>
        <taxon>Unionidae</taxon>
        <taxon>Unioninae</taxon>
        <taxon>Sinanodonta</taxon>
    </lineage>
</organism>
<dbReference type="NCBIfam" id="NF008957">
    <property type="entry name" value="PRK12300.1"/>
    <property type="match status" value="1"/>
</dbReference>
<comment type="caution">
    <text evidence="15">The sequence shown here is derived from an EMBL/GenBank/DDBJ whole genome shotgun (WGS) entry which is preliminary data.</text>
</comment>
<keyword evidence="5 10" id="KW-0067">ATP-binding</keyword>
<dbReference type="EMBL" id="JBJQND010000004">
    <property type="protein sequence ID" value="KAL3880632.1"/>
    <property type="molecule type" value="Genomic_DNA"/>
</dbReference>
<accession>A0ABD3X3M0</accession>
<dbReference type="PROSITE" id="PS00178">
    <property type="entry name" value="AA_TRNA_LIGASE_I"/>
    <property type="match status" value="1"/>
</dbReference>
<evidence type="ECO:0000256" key="1">
    <source>
        <dbReference type="ARBA" id="ARBA00005594"/>
    </source>
</evidence>
<dbReference type="InterPro" id="IPR055416">
    <property type="entry name" value="RBD_LARS1"/>
</dbReference>
<evidence type="ECO:0000256" key="3">
    <source>
        <dbReference type="ARBA" id="ARBA00022598"/>
    </source>
</evidence>
<evidence type="ECO:0000259" key="12">
    <source>
        <dbReference type="Pfam" id="PF08264"/>
    </source>
</evidence>
<evidence type="ECO:0000259" key="13">
    <source>
        <dbReference type="Pfam" id="PF22947"/>
    </source>
</evidence>
<feature type="domain" description="Methionyl/Valyl/Leucyl/Isoleucyl-tRNA synthetase anticodon-binding" evidence="12">
    <location>
        <begin position="806"/>
        <end position="925"/>
    </location>
</feature>
<dbReference type="Proteomes" id="UP001634394">
    <property type="component" value="Unassembled WGS sequence"/>
</dbReference>
<dbReference type="Gene3D" id="3.40.50.620">
    <property type="entry name" value="HUPs"/>
    <property type="match status" value="1"/>
</dbReference>
<dbReference type="PANTHER" id="PTHR45794:SF1">
    <property type="entry name" value="LEUCINE--TRNA LIGASE, CYTOPLASMIC"/>
    <property type="match status" value="1"/>
</dbReference>
<dbReference type="InterPro" id="IPR014729">
    <property type="entry name" value="Rossmann-like_a/b/a_fold"/>
</dbReference>
<comment type="similarity">
    <text evidence="1 10">Belongs to the class-I aminoacyl-tRNA synthetase family.</text>
</comment>
<dbReference type="SUPFAM" id="SSF52374">
    <property type="entry name" value="Nucleotidylyl transferase"/>
    <property type="match status" value="1"/>
</dbReference>
<feature type="domain" description="Aminoacyl-tRNA synthetase class Ia" evidence="11">
    <location>
        <begin position="190"/>
        <end position="764"/>
    </location>
</feature>
<dbReference type="Gene3D" id="1.10.730.10">
    <property type="entry name" value="Isoleucyl-tRNA Synthetase, Domain 1"/>
    <property type="match status" value="1"/>
</dbReference>